<dbReference type="AlphaFoldDB" id="A0A1G7HN32"/>
<accession>A0A1G7HN32</accession>
<name>A0A1G7HN32_9RHOB</name>
<keyword evidence="2" id="KW-1185">Reference proteome</keyword>
<evidence type="ECO:0000313" key="1">
    <source>
        <dbReference type="EMBL" id="SDF01419.1"/>
    </source>
</evidence>
<protein>
    <submittedName>
        <fullName evidence="1">Uncharacterized protein</fullName>
    </submittedName>
</protein>
<evidence type="ECO:0000313" key="2">
    <source>
        <dbReference type="Proteomes" id="UP000199344"/>
    </source>
</evidence>
<gene>
    <name evidence="1" type="ORF">SAMN05421538_1255</name>
</gene>
<proteinExistence type="predicted"/>
<reference evidence="1 2" key="1">
    <citation type="submission" date="2016-10" db="EMBL/GenBank/DDBJ databases">
        <authorList>
            <person name="de Groot N.N."/>
        </authorList>
    </citation>
    <scope>NUCLEOTIDE SEQUENCE [LARGE SCALE GENOMIC DNA]</scope>
    <source>
        <strain evidence="1 2">DSM 22220</strain>
    </source>
</reference>
<dbReference type="Proteomes" id="UP000199344">
    <property type="component" value="Unassembled WGS sequence"/>
</dbReference>
<sequence length="36" mass="4071">MHYVANAYCVPAVLPLRHTVAKDSGDPFLWFLPRGK</sequence>
<organism evidence="1 2">
    <name type="scientific">Paracoccus isoporae</name>
    <dbReference type="NCBI Taxonomy" id="591205"/>
    <lineage>
        <taxon>Bacteria</taxon>
        <taxon>Pseudomonadati</taxon>
        <taxon>Pseudomonadota</taxon>
        <taxon>Alphaproteobacteria</taxon>
        <taxon>Rhodobacterales</taxon>
        <taxon>Paracoccaceae</taxon>
        <taxon>Paracoccus</taxon>
    </lineage>
</organism>
<dbReference type="EMBL" id="FNAH01000025">
    <property type="protein sequence ID" value="SDF01419.1"/>
    <property type="molecule type" value="Genomic_DNA"/>
</dbReference>